<sequence>MSKRIGIAAEKQAQAYLIAQGLQWVTSNYRCRWGEIDLIMRDGVCLIFVEVRARSSIAFGGAAASVTHRKQQKLLKTASYYLLKHGLGNKQATRFDVLSLEGSGPRINWIKNAFGLDF</sequence>
<name>A0A0W0VF73_9GAMM</name>
<dbReference type="PANTHER" id="PTHR34039">
    <property type="entry name" value="UPF0102 PROTEIN YRAN"/>
    <property type="match status" value="1"/>
</dbReference>
<protein>
    <recommendedName>
        <fullName evidence="2">UPF0102 protein Llan_2371</fullName>
    </recommendedName>
</protein>
<dbReference type="Gene3D" id="3.40.1350.10">
    <property type="match status" value="1"/>
</dbReference>
<dbReference type="OrthoDB" id="9794876at2"/>
<dbReference type="Proteomes" id="UP000054869">
    <property type="component" value="Unassembled WGS sequence"/>
</dbReference>
<gene>
    <name evidence="3" type="ORF">Llan_2371</name>
</gene>
<evidence type="ECO:0000256" key="1">
    <source>
        <dbReference type="ARBA" id="ARBA00006738"/>
    </source>
</evidence>
<dbReference type="RefSeq" id="WP_028372479.1">
    <property type="nucleotide sequence ID" value="NZ_CAAAJD010000004.1"/>
</dbReference>
<dbReference type="PANTHER" id="PTHR34039:SF1">
    <property type="entry name" value="UPF0102 PROTEIN YRAN"/>
    <property type="match status" value="1"/>
</dbReference>
<evidence type="ECO:0000256" key="2">
    <source>
        <dbReference type="HAMAP-Rule" id="MF_00048"/>
    </source>
</evidence>
<comment type="caution">
    <text evidence="3">The sequence shown here is derived from an EMBL/GenBank/DDBJ whole genome shotgun (WGS) entry which is preliminary data.</text>
</comment>
<evidence type="ECO:0000313" key="4">
    <source>
        <dbReference type="Proteomes" id="UP000054869"/>
    </source>
</evidence>
<dbReference type="HAMAP" id="MF_00048">
    <property type="entry name" value="UPF0102"/>
    <property type="match status" value="1"/>
</dbReference>
<evidence type="ECO:0000313" key="3">
    <source>
        <dbReference type="EMBL" id="KTD18768.1"/>
    </source>
</evidence>
<dbReference type="Pfam" id="PF02021">
    <property type="entry name" value="UPF0102"/>
    <property type="match status" value="1"/>
</dbReference>
<comment type="similarity">
    <text evidence="1 2">Belongs to the UPF0102 family.</text>
</comment>
<accession>A0A0W0VF73</accession>
<dbReference type="InterPro" id="IPR003509">
    <property type="entry name" value="UPF0102_YraN-like"/>
</dbReference>
<dbReference type="NCBIfam" id="TIGR00252">
    <property type="entry name" value="YraN family protein"/>
    <property type="match status" value="1"/>
</dbReference>
<reference evidence="3 4" key="1">
    <citation type="submission" date="2015-11" db="EMBL/GenBank/DDBJ databases">
        <title>Genomic analysis of 38 Legionella species identifies large and diverse effector repertoires.</title>
        <authorList>
            <person name="Burstein D."/>
            <person name="Amaro F."/>
            <person name="Zusman T."/>
            <person name="Lifshitz Z."/>
            <person name="Cohen O."/>
            <person name="Gilbert J.A."/>
            <person name="Pupko T."/>
            <person name="Shuman H.A."/>
            <person name="Segal G."/>
        </authorList>
    </citation>
    <scope>NUCLEOTIDE SEQUENCE [LARGE SCALE GENOMIC DNA]</scope>
    <source>
        <strain evidence="3 4">ATCC 49751</strain>
    </source>
</reference>
<dbReference type="EMBL" id="LNYI01000057">
    <property type="protein sequence ID" value="KTD18768.1"/>
    <property type="molecule type" value="Genomic_DNA"/>
</dbReference>
<dbReference type="CDD" id="cd20736">
    <property type="entry name" value="PoNe_Nuclease"/>
    <property type="match status" value="1"/>
</dbReference>
<proteinExistence type="inferred from homology"/>
<dbReference type="NCBIfam" id="NF009150">
    <property type="entry name" value="PRK12497.1-3"/>
    <property type="match status" value="1"/>
</dbReference>
<dbReference type="PATRIC" id="fig|45067.4.peg.2490"/>
<dbReference type="InterPro" id="IPR011335">
    <property type="entry name" value="Restrct_endonuc-II-like"/>
</dbReference>
<dbReference type="AlphaFoldDB" id="A0A0W0VF73"/>
<dbReference type="STRING" id="45067.Llan_2371"/>
<dbReference type="InterPro" id="IPR011856">
    <property type="entry name" value="tRNA_endonuc-like_dom_sf"/>
</dbReference>
<organism evidence="3 4">
    <name type="scientific">Legionella lansingensis</name>
    <dbReference type="NCBI Taxonomy" id="45067"/>
    <lineage>
        <taxon>Bacteria</taxon>
        <taxon>Pseudomonadati</taxon>
        <taxon>Pseudomonadota</taxon>
        <taxon>Gammaproteobacteria</taxon>
        <taxon>Legionellales</taxon>
        <taxon>Legionellaceae</taxon>
        <taxon>Legionella</taxon>
    </lineage>
</organism>
<dbReference type="SUPFAM" id="SSF52980">
    <property type="entry name" value="Restriction endonuclease-like"/>
    <property type="match status" value="1"/>
</dbReference>
<dbReference type="eggNOG" id="COG0792">
    <property type="taxonomic scope" value="Bacteria"/>
</dbReference>
<dbReference type="GO" id="GO:0003676">
    <property type="term" value="F:nucleic acid binding"/>
    <property type="evidence" value="ECO:0007669"/>
    <property type="project" value="InterPro"/>
</dbReference>
<keyword evidence="4" id="KW-1185">Reference proteome</keyword>